<dbReference type="RefSeq" id="XP_005096114.2">
    <property type="nucleotide sequence ID" value="XM_005096057.3"/>
</dbReference>
<protein>
    <submittedName>
        <fullName evidence="3">Uncharacterized protein LOC101863806</fullName>
    </submittedName>
</protein>
<evidence type="ECO:0000256" key="1">
    <source>
        <dbReference type="SAM" id="MobiDB-lite"/>
    </source>
</evidence>
<feature type="compositionally biased region" description="Basic residues" evidence="1">
    <location>
        <begin position="1"/>
        <end position="20"/>
    </location>
</feature>
<feature type="compositionally biased region" description="Polar residues" evidence="1">
    <location>
        <begin position="223"/>
        <end position="233"/>
    </location>
</feature>
<keyword evidence="2" id="KW-1185">Reference proteome</keyword>
<feature type="compositionally biased region" description="Low complexity" evidence="1">
    <location>
        <begin position="336"/>
        <end position="353"/>
    </location>
</feature>
<feature type="compositionally biased region" description="Polar residues" evidence="1">
    <location>
        <begin position="549"/>
        <end position="559"/>
    </location>
</feature>
<name>A0ABM0JKW7_APLCA</name>
<feature type="region of interest" description="Disordered" evidence="1">
    <location>
        <begin position="530"/>
        <end position="599"/>
    </location>
</feature>
<feature type="compositionally biased region" description="Polar residues" evidence="1">
    <location>
        <begin position="308"/>
        <end position="321"/>
    </location>
</feature>
<sequence>MDCICVKKKHKRRRDPKKQRPISPHVSPAHSQPSTLGHVSDPRLPKVNSTGLWIGAPSLYAAGPSPAYYYGRPQGSHKHRPDVPIHIPRAVSEQRIPQARHPYVSARPVYGSHNNVYFTSVSQPPRIPMSVQRVPVHGAQRIYHSQQLAPVFEVPATTNMEIYDVYQFAGGSRSKLLETKHTPYYHNSEFTTHRRPERSKSDAQESRSRRPEVRKDSSRKYRSPSNDSRQNQMRSSSRENSIRSSVMGEQRVTRTVDSPERPRLVTTVSEQDMPSVHVNRAFSPDTGEIVRGSSTRTRSSTNATDRSVTASVSSGKTSQAPLANGSPGMVSATVISGNNSSRSGGSDRGLSTSATDSMKLLAKNKTDDQKTSVPGMVSVRVEKNGPVPATSSTQENKNADPSHYINKEDVYSIPHKAKVLAEDEEDDNPIITRMKEMVIEKSRSSSNPSSPRDVPPTMSNQIATLNSSHEKEGHVIQEITTVTKVTRSEVIESVVSDDKNSSSVNNKPPNSGTNVFDGFVLPELDELEKKSSNEDGIPRRVSVKEDKPLTNTESLSVNVSRDEVKDKSPSPDVSRVKEPLSPRLSSDGEGTHEDLSKAGKRIAESAFNFLDKYLSDDDGTESHIDSPPMSPGGLRAQGVVD</sequence>
<feature type="compositionally biased region" description="Low complexity" evidence="1">
    <location>
        <begin position="501"/>
        <end position="511"/>
    </location>
</feature>
<feature type="compositionally biased region" description="Basic and acidic residues" evidence="1">
    <location>
        <begin position="589"/>
        <end position="599"/>
    </location>
</feature>
<organism evidence="2 3">
    <name type="scientific">Aplysia californica</name>
    <name type="common">California sea hare</name>
    <dbReference type="NCBI Taxonomy" id="6500"/>
    <lineage>
        <taxon>Eukaryota</taxon>
        <taxon>Metazoa</taxon>
        <taxon>Spiralia</taxon>
        <taxon>Lophotrochozoa</taxon>
        <taxon>Mollusca</taxon>
        <taxon>Gastropoda</taxon>
        <taxon>Heterobranchia</taxon>
        <taxon>Euthyneura</taxon>
        <taxon>Tectipleura</taxon>
        <taxon>Aplysiida</taxon>
        <taxon>Aplysioidea</taxon>
        <taxon>Aplysiidae</taxon>
        <taxon>Aplysia</taxon>
    </lineage>
</organism>
<feature type="region of interest" description="Disordered" evidence="1">
    <location>
        <begin position="185"/>
        <end position="406"/>
    </location>
</feature>
<gene>
    <name evidence="3" type="primary">LOC101863806</name>
</gene>
<feature type="region of interest" description="Disordered" evidence="1">
    <location>
        <begin position="439"/>
        <end position="460"/>
    </location>
</feature>
<evidence type="ECO:0000313" key="3">
    <source>
        <dbReference type="RefSeq" id="XP_005096114.2"/>
    </source>
</evidence>
<feature type="compositionally biased region" description="Basic and acidic residues" evidence="1">
    <location>
        <begin position="191"/>
        <end position="219"/>
    </location>
</feature>
<feature type="compositionally biased region" description="Basic and acidic residues" evidence="1">
    <location>
        <begin position="560"/>
        <end position="580"/>
    </location>
</feature>
<feature type="region of interest" description="Disordered" evidence="1">
    <location>
        <begin position="1"/>
        <end position="42"/>
    </location>
</feature>
<evidence type="ECO:0000313" key="2">
    <source>
        <dbReference type="Proteomes" id="UP000694888"/>
    </source>
</evidence>
<proteinExistence type="predicted"/>
<feature type="compositionally biased region" description="Basic and acidic residues" evidence="1">
    <location>
        <begin position="397"/>
        <end position="406"/>
    </location>
</feature>
<feature type="compositionally biased region" description="Basic and acidic residues" evidence="1">
    <location>
        <begin position="251"/>
        <end position="263"/>
    </location>
</feature>
<feature type="compositionally biased region" description="Low complexity" evidence="1">
    <location>
        <begin position="291"/>
        <end position="307"/>
    </location>
</feature>
<feature type="region of interest" description="Disordered" evidence="1">
    <location>
        <begin position="613"/>
        <end position="641"/>
    </location>
</feature>
<feature type="region of interest" description="Disordered" evidence="1">
    <location>
        <begin position="493"/>
        <end position="516"/>
    </location>
</feature>
<dbReference type="Proteomes" id="UP000694888">
    <property type="component" value="Unplaced"/>
</dbReference>
<reference evidence="3" key="1">
    <citation type="submission" date="2025-08" db="UniProtKB">
        <authorList>
            <consortium name="RefSeq"/>
        </authorList>
    </citation>
    <scope>IDENTIFICATION</scope>
</reference>
<accession>A0ABM0JKW7</accession>
<dbReference type="GeneID" id="101863806"/>
<feature type="compositionally biased region" description="Basic and acidic residues" evidence="1">
    <location>
        <begin position="530"/>
        <end position="548"/>
    </location>
</feature>